<feature type="region of interest" description="Disordered" evidence="1">
    <location>
        <begin position="1"/>
        <end position="76"/>
    </location>
</feature>
<feature type="compositionally biased region" description="Low complexity" evidence="1">
    <location>
        <begin position="188"/>
        <end position="197"/>
    </location>
</feature>
<evidence type="ECO:0000313" key="3">
    <source>
        <dbReference type="EMBL" id="KZP05088.1"/>
    </source>
</evidence>
<feature type="compositionally biased region" description="Low complexity" evidence="1">
    <location>
        <begin position="143"/>
        <end position="164"/>
    </location>
</feature>
<dbReference type="Proteomes" id="UP000076532">
    <property type="component" value="Unassembled WGS sequence"/>
</dbReference>
<proteinExistence type="predicted"/>
<keyword evidence="2" id="KW-0472">Membrane</keyword>
<gene>
    <name evidence="3" type="ORF">FIBSPDRAFT_940661</name>
</gene>
<dbReference type="AlphaFoldDB" id="A0A167VJU3"/>
<feature type="compositionally biased region" description="Low complexity" evidence="1">
    <location>
        <begin position="119"/>
        <end position="134"/>
    </location>
</feature>
<accession>A0A167VJU3</accession>
<name>A0A167VJU3_9AGAM</name>
<protein>
    <submittedName>
        <fullName evidence="3">Uncharacterized protein</fullName>
    </submittedName>
</protein>
<sequence>MPTSSLSHDHYDQDLLASAPEETRAQLMDQGDVWNPSGHDTSGAGKSAPQARRTSLSHDTDLEANVSREKAPPKRSFLSTAKGKITMTIVAIVIIAIVGGAVGGTVGKKKTSNNTTAVPPSSSGGQGFGPLSSSAAGLSIDGVSPSSSSQLESSSVSTASQSVSPVGIPVSTFTVTGSVGAGGGGGVSSSSPTLSTRGSGGVGGATFVANPLTTNSPVDSNRRR</sequence>
<dbReference type="EMBL" id="KV417863">
    <property type="protein sequence ID" value="KZP05088.1"/>
    <property type="molecule type" value="Genomic_DNA"/>
</dbReference>
<evidence type="ECO:0000256" key="2">
    <source>
        <dbReference type="SAM" id="Phobius"/>
    </source>
</evidence>
<evidence type="ECO:0000256" key="1">
    <source>
        <dbReference type="SAM" id="MobiDB-lite"/>
    </source>
</evidence>
<feature type="region of interest" description="Disordered" evidence="1">
    <location>
        <begin position="105"/>
        <end position="164"/>
    </location>
</feature>
<keyword evidence="2" id="KW-0812">Transmembrane</keyword>
<feature type="compositionally biased region" description="Basic and acidic residues" evidence="1">
    <location>
        <begin position="56"/>
        <end position="72"/>
    </location>
</feature>
<feature type="compositionally biased region" description="Polar residues" evidence="1">
    <location>
        <begin position="211"/>
        <end position="224"/>
    </location>
</feature>
<keyword evidence="2" id="KW-1133">Transmembrane helix</keyword>
<feature type="transmembrane region" description="Helical" evidence="2">
    <location>
        <begin position="85"/>
        <end position="106"/>
    </location>
</feature>
<reference evidence="3 4" key="1">
    <citation type="journal article" date="2016" name="Mol. Biol. Evol.">
        <title>Comparative Genomics of Early-Diverging Mushroom-Forming Fungi Provides Insights into the Origins of Lignocellulose Decay Capabilities.</title>
        <authorList>
            <person name="Nagy L.G."/>
            <person name="Riley R."/>
            <person name="Tritt A."/>
            <person name="Adam C."/>
            <person name="Daum C."/>
            <person name="Floudas D."/>
            <person name="Sun H."/>
            <person name="Yadav J.S."/>
            <person name="Pangilinan J."/>
            <person name="Larsson K.H."/>
            <person name="Matsuura K."/>
            <person name="Barry K."/>
            <person name="Labutti K."/>
            <person name="Kuo R."/>
            <person name="Ohm R.A."/>
            <person name="Bhattacharya S.S."/>
            <person name="Shirouzu T."/>
            <person name="Yoshinaga Y."/>
            <person name="Martin F.M."/>
            <person name="Grigoriev I.V."/>
            <person name="Hibbett D.S."/>
        </authorList>
    </citation>
    <scope>NUCLEOTIDE SEQUENCE [LARGE SCALE GENOMIC DNA]</scope>
    <source>
        <strain evidence="3 4">CBS 109695</strain>
    </source>
</reference>
<keyword evidence="4" id="KW-1185">Reference proteome</keyword>
<organism evidence="3 4">
    <name type="scientific">Athelia psychrophila</name>
    <dbReference type="NCBI Taxonomy" id="1759441"/>
    <lineage>
        <taxon>Eukaryota</taxon>
        <taxon>Fungi</taxon>
        <taxon>Dikarya</taxon>
        <taxon>Basidiomycota</taxon>
        <taxon>Agaricomycotina</taxon>
        <taxon>Agaricomycetes</taxon>
        <taxon>Agaricomycetidae</taxon>
        <taxon>Atheliales</taxon>
        <taxon>Atheliaceae</taxon>
        <taxon>Athelia</taxon>
    </lineage>
</organism>
<evidence type="ECO:0000313" key="4">
    <source>
        <dbReference type="Proteomes" id="UP000076532"/>
    </source>
</evidence>
<feature type="region of interest" description="Disordered" evidence="1">
    <location>
        <begin position="179"/>
        <end position="224"/>
    </location>
</feature>